<keyword evidence="4 7" id="KW-0812">Transmembrane</keyword>
<dbReference type="Pfam" id="PF00528">
    <property type="entry name" value="BPD_transp_1"/>
    <property type="match status" value="1"/>
</dbReference>
<evidence type="ECO:0000256" key="5">
    <source>
        <dbReference type="ARBA" id="ARBA00022989"/>
    </source>
</evidence>
<dbReference type="PANTHER" id="PTHR43386">
    <property type="entry name" value="OLIGOPEPTIDE TRANSPORT SYSTEM PERMEASE PROTEIN APPC"/>
    <property type="match status" value="1"/>
</dbReference>
<keyword evidence="3" id="KW-1003">Cell membrane</keyword>
<dbReference type="CDD" id="cd06261">
    <property type="entry name" value="TM_PBP2"/>
    <property type="match status" value="1"/>
</dbReference>
<evidence type="ECO:0000256" key="6">
    <source>
        <dbReference type="ARBA" id="ARBA00023136"/>
    </source>
</evidence>
<dbReference type="SUPFAM" id="SSF161098">
    <property type="entry name" value="MetI-like"/>
    <property type="match status" value="1"/>
</dbReference>
<keyword evidence="2 7" id="KW-0813">Transport</keyword>
<feature type="transmembrane region" description="Helical" evidence="7">
    <location>
        <begin position="47"/>
        <end position="69"/>
    </location>
</feature>
<evidence type="ECO:0000256" key="7">
    <source>
        <dbReference type="RuleBase" id="RU363032"/>
    </source>
</evidence>
<dbReference type="InterPro" id="IPR000515">
    <property type="entry name" value="MetI-like"/>
</dbReference>
<feature type="domain" description="ABC transmembrane type-1" evidence="9">
    <location>
        <begin position="158"/>
        <end position="347"/>
    </location>
</feature>
<evidence type="ECO:0000256" key="1">
    <source>
        <dbReference type="ARBA" id="ARBA00004651"/>
    </source>
</evidence>
<evidence type="ECO:0000256" key="3">
    <source>
        <dbReference type="ARBA" id="ARBA00022475"/>
    </source>
</evidence>
<dbReference type="EMBL" id="CP089982">
    <property type="protein sequence ID" value="WXA96642.1"/>
    <property type="molecule type" value="Genomic_DNA"/>
</dbReference>
<keyword evidence="5 7" id="KW-1133">Transmembrane helix</keyword>
<dbReference type="InterPro" id="IPR035906">
    <property type="entry name" value="MetI-like_sf"/>
</dbReference>
<dbReference type="InterPro" id="IPR050366">
    <property type="entry name" value="BP-dependent_transpt_permease"/>
</dbReference>
<protein>
    <submittedName>
        <fullName evidence="10">ABC transporter permease</fullName>
    </submittedName>
</protein>
<feature type="region of interest" description="Disordered" evidence="8">
    <location>
        <begin position="1"/>
        <end position="30"/>
    </location>
</feature>
<keyword evidence="11" id="KW-1185">Reference proteome</keyword>
<dbReference type="Gene3D" id="1.10.3720.10">
    <property type="entry name" value="MetI-like"/>
    <property type="match status" value="1"/>
</dbReference>
<evidence type="ECO:0000256" key="2">
    <source>
        <dbReference type="ARBA" id="ARBA00022448"/>
    </source>
</evidence>
<proteinExistence type="inferred from homology"/>
<dbReference type="PROSITE" id="PS50928">
    <property type="entry name" value="ABC_TM1"/>
    <property type="match status" value="1"/>
</dbReference>
<evidence type="ECO:0000313" key="10">
    <source>
        <dbReference type="EMBL" id="WXA96642.1"/>
    </source>
</evidence>
<evidence type="ECO:0000256" key="8">
    <source>
        <dbReference type="SAM" id="MobiDB-lite"/>
    </source>
</evidence>
<accession>A0ABZ2KD97</accession>
<evidence type="ECO:0000256" key="4">
    <source>
        <dbReference type="ARBA" id="ARBA00022692"/>
    </source>
</evidence>
<comment type="similarity">
    <text evidence="7">Belongs to the binding-protein-dependent transport system permease family.</text>
</comment>
<organism evidence="10 11">
    <name type="scientific">Pendulispora brunnea</name>
    <dbReference type="NCBI Taxonomy" id="2905690"/>
    <lineage>
        <taxon>Bacteria</taxon>
        <taxon>Pseudomonadati</taxon>
        <taxon>Myxococcota</taxon>
        <taxon>Myxococcia</taxon>
        <taxon>Myxococcales</taxon>
        <taxon>Sorangiineae</taxon>
        <taxon>Pendulisporaceae</taxon>
        <taxon>Pendulispora</taxon>
    </lineage>
</organism>
<evidence type="ECO:0000313" key="11">
    <source>
        <dbReference type="Proteomes" id="UP001379533"/>
    </source>
</evidence>
<dbReference type="RefSeq" id="WP_394847261.1">
    <property type="nucleotide sequence ID" value="NZ_CP089982.1"/>
</dbReference>
<name>A0ABZ2KD97_9BACT</name>
<sequence length="360" mass="37767">MRKGATPLRGKSGAASGAPPSSGPPSSMLAPGGGARAAMARLRQSRLAFAGAIVLAFFAFLAVVADLVASEFPILCRVSGTTYILPNITHPSELRPFVEARASGQMAPDDWAFGPLVPYGAAQESKGDALLPPFARRAHPLGTDGRGRDVLARVIHGTRTSFGVALFAVVAFLAVGSVLGALGGFLGGIVDGLVSRTIEILSSFPTLVLVLVVQALLPHPTRTTLFVAIALARWPEIARLVRAEVLVVLSNDYVTAARALGASPWRVLLRHIIPNARAPIVVAAMFGIAQVVLIEASLSFLRVGVPPGTASWGEMLSELRDYSGAWWLLVVPGLAVFAVVSSLNLVGEALRDTLDPRLRV</sequence>
<gene>
    <name evidence="10" type="ORF">LZC95_07310</name>
</gene>
<reference evidence="10 11" key="1">
    <citation type="submission" date="2021-12" db="EMBL/GenBank/DDBJ databases">
        <title>Discovery of the Pendulisporaceae a myxobacterial family with distinct sporulation behavior and unique specialized metabolism.</title>
        <authorList>
            <person name="Garcia R."/>
            <person name="Popoff A."/>
            <person name="Bader C.D."/>
            <person name="Loehr J."/>
            <person name="Walesch S."/>
            <person name="Walt C."/>
            <person name="Boldt J."/>
            <person name="Bunk B."/>
            <person name="Haeckl F.J.F.P.J."/>
            <person name="Gunesch A.P."/>
            <person name="Birkelbach J."/>
            <person name="Nuebel U."/>
            <person name="Pietschmann T."/>
            <person name="Bach T."/>
            <person name="Mueller R."/>
        </authorList>
    </citation>
    <scope>NUCLEOTIDE SEQUENCE [LARGE SCALE GENOMIC DNA]</scope>
    <source>
        <strain evidence="10 11">MSr12523</strain>
    </source>
</reference>
<feature type="compositionally biased region" description="Low complexity" evidence="8">
    <location>
        <begin position="12"/>
        <end position="30"/>
    </location>
</feature>
<feature type="transmembrane region" description="Helical" evidence="7">
    <location>
        <begin position="162"/>
        <end position="186"/>
    </location>
</feature>
<comment type="subcellular location">
    <subcellularLocation>
        <location evidence="1 7">Cell membrane</location>
        <topology evidence="1 7">Multi-pass membrane protein</topology>
    </subcellularLocation>
</comment>
<dbReference type="PANTHER" id="PTHR43386:SF1">
    <property type="entry name" value="D,D-DIPEPTIDE TRANSPORT SYSTEM PERMEASE PROTEIN DDPC-RELATED"/>
    <property type="match status" value="1"/>
</dbReference>
<feature type="transmembrane region" description="Helical" evidence="7">
    <location>
        <begin position="280"/>
        <end position="305"/>
    </location>
</feature>
<keyword evidence="6 7" id="KW-0472">Membrane</keyword>
<feature type="transmembrane region" description="Helical" evidence="7">
    <location>
        <begin position="325"/>
        <end position="347"/>
    </location>
</feature>
<evidence type="ECO:0000259" key="9">
    <source>
        <dbReference type="PROSITE" id="PS50928"/>
    </source>
</evidence>
<dbReference type="Proteomes" id="UP001379533">
    <property type="component" value="Chromosome"/>
</dbReference>